<dbReference type="SUPFAM" id="SSF46785">
    <property type="entry name" value="Winged helix' DNA-binding domain"/>
    <property type="match status" value="1"/>
</dbReference>
<dbReference type="Proteomes" id="UP000198860">
    <property type="component" value="Unassembled WGS sequence"/>
</dbReference>
<keyword evidence="1" id="KW-0805">Transcription regulation</keyword>
<feature type="domain" description="HTH gntR-type" evidence="4">
    <location>
        <begin position="31"/>
        <end position="98"/>
    </location>
</feature>
<dbReference type="Pfam" id="PF07729">
    <property type="entry name" value="FCD"/>
    <property type="match status" value="1"/>
</dbReference>
<dbReference type="SUPFAM" id="SSF48008">
    <property type="entry name" value="GntR ligand-binding domain-like"/>
    <property type="match status" value="1"/>
</dbReference>
<gene>
    <name evidence="5" type="ORF">SAMN05421677_10540</name>
</gene>
<keyword evidence="3" id="KW-0804">Transcription</keyword>
<reference evidence="6" key="1">
    <citation type="submission" date="2016-10" db="EMBL/GenBank/DDBJ databases">
        <authorList>
            <person name="Varghese N."/>
            <person name="Submissions S."/>
        </authorList>
    </citation>
    <scope>NUCLEOTIDE SEQUENCE [LARGE SCALE GENOMIC DNA]</scope>
    <source>
        <strain evidence="6">CGMCC 1.3703</strain>
    </source>
</reference>
<dbReference type="GO" id="GO:0003677">
    <property type="term" value="F:DNA binding"/>
    <property type="evidence" value="ECO:0007669"/>
    <property type="project" value="UniProtKB-KW"/>
</dbReference>
<dbReference type="PANTHER" id="PTHR43537:SF5">
    <property type="entry name" value="UXU OPERON TRANSCRIPTIONAL REGULATOR"/>
    <property type="match status" value="1"/>
</dbReference>
<dbReference type="InterPro" id="IPR036390">
    <property type="entry name" value="WH_DNA-bd_sf"/>
</dbReference>
<evidence type="ECO:0000256" key="2">
    <source>
        <dbReference type="ARBA" id="ARBA00023125"/>
    </source>
</evidence>
<dbReference type="GO" id="GO:0003700">
    <property type="term" value="F:DNA-binding transcription factor activity"/>
    <property type="evidence" value="ECO:0007669"/>
    <property type="project" value="InterPro"/>
</dbReference>
<evidence type="ECO:0000256" key="1">
    <source>
        <dbReference type="ARBA" id="ARBA00023015"/>
    </source>
</evidence>
<evidence type="ECO:0000313" key="6">
    <source>
        <dbReference type="Proteomes" id="UP000198860"/>
    </source>
</evidence>
<name>A0A1H0JJG8_HALAD</name>
<keyword evidence="2 5" id="KW-0238">DNA-binding</keyword>
<proteinExistence type="predicted"/>
<dbReference type="SMART" id="SM00895">
    <property type="entry name" value="FCD"/>
    <property type="match status" value="1"/>
</dbReference>
<organism evidence="5 6">
    <name type="scientific">Halobacillus aidingensis</name>
    <dbReference type="NCBI Taxonomy" id="240303"/>
    <lineage>
        <taxon>Bacteria</taxon>
        <taxon>Bacillati</taxon>
        <taxon>Bacillota</taxon>
        <taxon>Bacilli</taxon>
        <taxon>Bacillales</taxon>
        <taxon>Bacillaceae</taxon>
        <taxon>Halobacillus</taxon>
    </lineage>
</organism>
<evidence type="ECO:0000259" key="4">
    <source>
        <dbReference type="PROSITE" id="PS50949"/>
    </source>
</evidence>
<dbReference type="AlphaFoldDB" id="A0A1H0JJG8"/>
<sequence length="253" mass="30983">MKFSVKTLNDWHKRWDNIQNRMFTDTLNERRSRTADVYEYLKNHIMFRQLPPGTQLVENMIGKELQVSRTPIRNAMKKLEQEGLVKIYSNRGAFVVEPTLEEIRQAFDMRRHLEKMTLEQIYDQMNEEDFVHLEEWIEHERKTYETRNILEYLDVNKQFHMTLALKTKNRFLIDFTERILNQINVYLMLYDVFVDEDLYEKQRFKEHELLLEALRNKDLSRLLQLIDQHMEESLNYMSITQRKDRIEEKKKSL</sequence>
<dbReference type="Gene3D" id="1.10.10.10">
    <property type="entry name" value="Winged helix-like DNA-binding domain superfamily/Winged helix DNA-binding domain"/>
    <property type="match status" value="1"/>
</dbReference>
<dbReference type="Pfam" id="PF00392">
    <property type="entry name" value="GntR"/>
    <property type="match status" value="1"/>
</dbReference>
<accession>A0A1H0JJG8</accession>
<dbReference type="SMART" id="SM00345">
    <property type="entry name" value="HTH_GNTR"/>
    <property type="match status" value="1"/>
</dbReference>
<dbReference type="EMBL" id="FNIZ01000005">
    <property type="protein sequence ID" value="SDO43531.1"/>
    <property type="molecule type" value="Genomic_DNA"/>
</dbReference>
<dbReference type="InterPro" id="IPR000524">
    <property type="entry name" value="Tscrpt_reg_HTH_GntR"/>
</dbReference>
<dbReference type="STRING" id="240303.SAMN05421677_10540"/>
<protein>
    <submittedName>
        <fullName evidence="5">DNA-binding transcriptional regulator, GntR family</fullName>
    </submittedName>
</protein>
<dbReference type="PANTHER" id="PTHR43537">
    <property type="entry name" value="TRANSCRIPTIONAL REGULATOR, GNTR FAMILY"/>
    <property type="match status" value="1"/>
</dbReference>
<dbReference type="PROSITE" id="PS50949">
    <property type="entry name" value="HTH_GNTR"/>
    <property type="match status" value="1"/>
</dbReference>
<dbReference type="CDD" id="cd07377">
    <property type="entry name" value="WHTH_GntR"/>
    <property type="match status" value="1"/>
</dbReference>
<dbReference type="OrthoDB" id="574518at2"/>
<dbReference type="InterPro" id="IPR008920">
    <property type="entry name" value="TF_FadR/GntR_C"/>
</dbReference>
<evidence type="ECO:0000313" key="5">
    <source>
        <dbReference type="EMBL" id="SDO43531.1"/>
    </source>
</evidence>
<evidence type="ECO:0000256" key="3">
    <source>
        <dbReference type="ARBA" id="ARBA00023163"/>
    </source>
</evidence>
<keyword evidence="6" id="KW-1185">Reference proteome</keyword>
<dbReference type="InterPro" id="IPR011711">
    <property type="entry name" value="GntR_C"/>
</dbReference>
<dbReference type="Gene3D" id="1.20.120.530">
    <property type="entry name" value="GntR ligand-binding domain-like"/>
    <property type="match status" value="1"/>
</dbReference>
<dbReference type="InterPro" id="IPR036388">
    <property type="entry name" value="WH-like_DNA-bd_sf"/>
</dbReference>